<feature type="domain" description="AAA+ ATPase" evidence="2">
    <location>
        <begin position="497"/>
        <end position="805"/>
    </location>
</feature>
<dbReference type="eggNOG" id="COG0433">
    <property type="taxonomic scope" value="Bacteria"/>
</dbReference>
<dbReference type="CDD" id="cd01127">
    <property type="entry name" value="TrwB_TraG_TraD_VirD4"/>
    <property type="match status" value="1"/>
</dbReference>
<reference evidence="3 4" key="1">
    <citation type="submission" date="2014-03" db="EMBL/GenBank/DDBJ databases">
        <title>Genome sequence of Mycoplasma ovipneumoniae strain 14811.</title>
        <authorList>
            <person name="Sirand-Pugnet P."/>
            <person name="Breton M."/>
            <person name="Dordet-Frisoni E."/>
            <person name="Baranowski E."/>
            <person name="Barre A."/>
            <person name="Couture C."/>
            <person name="Dupuy V."/>
            <person name="Gaurivaud P."/>
            <person name="Jacob D."/>
            <person name="Lemaitre C."/>
            <person name="Manso-Silvan L."/>
            <person name="Nikolski M."/>
            <person name="Nouvel L.-X."/>
            <person name="Poumarat F."/>
            <person name="Tardy F."/>
            <person name="Thebault P."/>
            <person name="Theil S."/>
            <person name="Citti C."/>
            <person name="Thiaucourt F."/>
            <person name="Blanchard A."/>
        </authorList>
    </citation>
    <scope>NUCLEOTIDE SEQUENCE [LARGE SCALE GENOMIC DNA]</scope>
    <source>
        <strain evidence="3 4">14811</strain>
    </source>
</reference>
<evidence type="ECO:0000313" key="3">
    <source>
        <dbReference type="EMBL" id="EXU61294.1"/>
    </source>
</evidence>
<evidence type="ECO:0000256" key="1">
    <source>
        <dbReference type="SAM" id="Phobius"/>
    </source>
</evidence>
<feature type="transmembrane region" description="Helical" evidence="1">
    <location>
        <begin position="21"/>
        <end position="41"/>
    </location>
</feature>
<accession>A0A014L791</accession>
<gene>
    <name evidence="3" type="ORF">MOVI_1660</name>
</gene>
<dbReference type="STRING" id="1188239.MOVI_1660"/>
<dbReference type="InterPro" id="IPR003593">
    <property type="entry name" value="AAA+_ATPase"/>
</dbReference>
<dbReference type="Pfam" id="PF19044">
    <property type="entry name" value="P-loop_TraG"/>
    <property type="match status" value="1"/>
</dbReference>
<dbReference type="EMBL" id="JFAD01000012">
    <property type="protein sequence ID" value="EXU61294.1"/>
    <property type="molecule type" value="Genomic_DNA"/>
</dbReference>
<dbReference type="Proteomes" id="UP000020977">
    <property type="component" value="Unassembled WGS sequence"/>
</dbReference>
<dbReference type="PATRIC" id="fig|1188239.3.peg.433"/>
<protein>
    <recommendedName>
        <fullName evidence="2">AAA+ ATPase domain-containing protein</fullName>
    </recommendedName>
</protein>
<dbReference type="InterPro" id="IPR043964">
    <property type="entry name" value="P-loop_TraG"/>
</dbReference>
<feature type="transmembrane region" description="Helical" evidence="1">
    <location>
        <begin position="47"/>
        <end position="69"/>
    </location>
</feature>
<dbReference type="Gene3D" id="1.10.8.730">
    <property type="match status" value="1"/>
</dbReference>
<dbReference type="Gene3D" id="3.40.50.300">
    <property type="entry name" value="P-loop containing nucleotide triphosphate hydrolases"/>
    <property type="match status" value="1"/>
</dbReference>
<keyword evidence="1" id="KW-0472">Membrane</keyword>
<name>A0A014L791_9BACT</name>
<dbReference type="NCBIfam" id="NF045975">
    <property type="entry name" value="VirB4_plasma"/>
    <property type="match status" value="1"/>
</dbReference>
<evidence type="ECO:0000259" key="2">
    <source>
        <dbReference type="SMART" id="SM00382"/>
    </source>
</evidence>
<dbReference type="SMART" id="SM00382">
    <property type="entry name" value="AAA"/>
    <property type="match status" value="1"/>
</dbReference>
<organism evidence="3 4">
    <name type="scientific">Mesomycoplasma ovipneumoniae 14811</name>
    <dbReference type="NCBI Taxonomy" id="1188239"/>
    <lineage>
        <taxon>Bacteria</taxon>
        <taxon>Bacillati</taxon>
        <taxon>Mycoplasmatota</taxon>
        <taxon>Mycoplasmoidales</taxon>
        <taxon>Metamycoplasmataceae</taxon>
        <taxon>Mesomycoplasma</taxon>
    </lineage>
</organism>
<dbReference type="RefSeq" id="WP_044284023.1">
    <property type="nucleotide sequence ID" value="NZ_JFAD01000012.1"/>
</dbReference>
<dbReference type="InterPro" id="IPR051162">
    <property type="entry name" value="T4SS_component"/>
</dbReference>
<evidence type="ECO:0000313" key="4">
    <source>
        <dbReference type="Proteomes" id="UP000020977"/>
    </source>
</evidence>
<keyword evidence="1" id="KW-0812">Transmembrane</keyword>
<dbReference type="InterPro" id="IPR027417">
    <property type="entry name" value="P-loop_NTPase"/>
</dbReference>
<dbReference type="AlphaFoldDB" id="A0A014L791"/>
<dbReference type="SUPFAM" id="SSF52540">
    <property type="entry name" value="P-loop containing nucleoside triphosphate hydrolases"/>
    <property type="match status" value="1"/>
</dbReference>
<keyword evidence="1" id="KW-1133">Transmembrane helix</keyword>
<dbReference type="PANTHER" id="PTHR30121">
    <property type="entry name" value="UNCHARACTERIZED PROTEIN YJGR-RELATED"/>
    <property type="match status" value="1"/>
</dbReference>
<dbReference type="PANTHER" id="PTHR30121:SF6">
    <property type="entry name" value="SLR6007 PROTEIN"/>
    <property type="match status" value="1"/>
</dbReference>
<proteinExistence type="predicted"/>
<comment type="caution">
    <text evidence="3">The sequence shown here is derived from an EMBL/GenBank/DDBJ whole genome shotgun (WGS) entry which is preliminary data.</text>
</comment>
<sequence>MKLQNKRIKNVQIQIFRHITLIDIPIIIVLFLVSASIGFALPENLFILVKMLISTAFFLVWTVPLIKYYKNWGLKGYKIIWYIALYFTRPKVYSKISSTSANTRNLLPYSRAKQDFIKISGGFIAGIEIYGQDIFSIGSQKIEQILEQFTTSLNAVNSRISIVKIAHPNDLTKNKLFFLQNQDECKANLNENFCQFYKNDIANFDTYLHHRYFIIIYEKNDVSLLQQLNLLRSNISSTGFRAKTCTLRDLLDLNLKIINFSDFLSDQEYKKIQEGDDISKYLAQDRIEWHPEHFKINDIYFSVQTINEYPFNLPLGWAAQLFSTNSSVVWHLNRLTSAEKETSFNRGAKNLESNLNDQKNVVQKSKTATERAALEEIINIAGSSNEEIFYSTFIFLNWGETKSQLKELESKNRNNLRNIGGTINPLKYRQLQGFASLFFRFSNFLKEEIEMQASNVAFGIPFTSRNFNDGNYNIIGISKTDYTPIFFDLFLQNQDRKNSNCFILGTSGAGKSTLTKKLLTYNKAVGNSVIILDPQNEYWKIGEELKANTINFASGSSTIFNPLQIQKVFNPQSKIIDETIYNNVETISLHLQNLERFFGILLPNLDHKMLMSIIECVNEIYKNKNFYTLFNDISLLEPNEFPTIDDLIANYKSMDFSYISQHEKMIVSSTLEYEFSKYGKLNRLFNGQNSNFDIQNGLVIFNVSTLMHLEKRIYQAAFFLILSFIEGKIATNFYKNKKITLIVDEAHRFIDESNTIALDFLFKIAKTIRKYNGGLIITTQNPGDFAISGEAARKSEAIIENCQYAFFFNLKSNDINKVDKLFSSSGGLTDEEKKFIALAQIGEFIFSANLNDRYICSGYFNNAEKKLFFDKGDKLINKGD</sequence>